<evidence type="ECO:0000313" key="1">
    <source>
        <dbReference type="EMBL" id="GLI22202.1"/>
    </source>
</evidence>
<name>A0A9W6FLC7_XANFL</name>
<dbReference type="SUPFAM" id="SSF55154">
    <property type="entry name" value="CYTH-like phosphatases"/>
    <property type="match status" value="1"/>
</dbReference>
<dbReference type="AlphaFoldDB" id="A0A9W6FLC7"/>
<dbReference type="EMBL" id="BSDO01000002">
    <property type="protein sequence ID" value="GLI22202.1"/>
    <property type="molecule type" value="Genomic_DNA"/>
</dbReference>
<comment type="caution">
    <text evidence="1">The sequence shown here is derived from an EMBL/GenBank/DDBJ whole genome shotgun (WGS) entry which is preliminary data.</text>
</comment>
<dbReference type="Proteomes" id="UP001144397">
    <property type="component" value="Unassembled WGS sequence"/>
</dbReference>
<proteinExistence type="predicted"/>
<accession>A0A9W6FLC7</accession>
<organism evidence="1 2">
    <name type="scientific">Xanthobacter flavus</name>
    <dbReference type="NCBI Taxonomy" id="281"/>
    <lineage>
        <taxon>Bacteria</taxon>
        <taxon>Pseudomonadati</taxon>
        <taxon>Pseudomonadota</taxon>
        <taxon>Alphaproteobacteria</taxon>
        <taxon>Hyphomicrobiales</taxon>
        <taxon>Xanthobacteraceae</taxon>
        <taxon>Xanthobacter</taxon>
    </lineage>
</organism>
<sequence length="299" mass="34202">MRLIGFWGPNESGITQGEHDAMLDIHYREYKILLRPQQFYSPKRFEDYWNEVKAVAKKHGVGVVTNKDAFHRQVREVLFYDTPDFDLYRNSFILRKRTFYDDGWPRPEHELALKYRSPDRQKATAVEMAPRITGAVQVKFKEEILPLKEELGGIRSLYSHNCIITSLGAVLSPALKNIMSIFPSMSAVDADGDSQIDLVNSMAVEEIQVDPGHFDFGHGYEAKATIAIWRNRASEQSLVGEFAFQAKFDHYSEVNDKAKRLSEDFFRDVQNMAPEWVQLGTTKTAMVYGIGAKEVAHSE</sequence>
<evidence type="ECO:0000313" key="2">
    <source>
        <dbReference type="Proteomes" id="UP001144397"/>
    </source>
</evidence>
<gene>
    <name evidence="1" type="ORF">XFLAVUS301_18760</name>
</gene>
<protein>
    <submittedName>
        <fullName evidence="1">Uncharacterized protein</fullName>
    </submittedName>
</protein>
<dbReference type="InterPro" id="IPR033469">
    <property type="entry name" value="CYTH-like_dom_sf"/>
</dbReference>
<reference evidence="1" key="1">
    <citation type="submission" date="2022-12" db="EMBL/GenBank/DDBJ databases">
        <title>Reference genome sequencing for broad-spectrum identification of bacterial and archaeal isolates by mass spectrometry.</title>
        <authorList>
            <person name="Sekiguchi Y."/>
            <person name="Tourlousse D.M."/>
        </authorList>
    </citation>
    <scope>NUCLEOTIDE SEQUENCE</scope>
    <source>
        <strain evidence="1">301</strain>
    </source>
</reference>